<dbReference type="InterPro" id="IPR039425">
    <property type="entry name" value="RNA_pol_sigma-70-like"/>
</dbReference>
<reference evidence="7 8" key="1">
    <citation type="submission" date="2010-08" db="EMBL/GenBank/DDBJ databases">
        <title>Complete sequence of Clostridium cellulovorans 743B.</title>
        <authorList>
            <consortium name="US DOE Joint Genome Institute"/>
            <person name="Lucas S."/>
            <person name="Copeland A."/>
            <person name="Lapidus A."/>
            <person name="Cheng J.-F."/>
            <person name="Bruce D."/>
            <person name="Goodwin L."/>
            <person name="Pitluck S."/>
            <person name="Chertkov O."/>
            <person name="Detter J.C."/>
            <person name="Han C."/>
            <person name="Tapia R."/>
            <person name="Land M."/>
            <person name="Hauser L."/>
            <person name="Chang Y.-J."/>
            <person name="Jeffries C."/>
            <person name="Kyrpides N."/>
            <person name="Ivanova N."/>
            <person name="Mikhailova N."/>
            <person name="Hemme C.L."/>
            <person name="Woyke T."/>
        </authorList>
    </citation>
    <scope>NUCLEOTIDE SEQUENCE [LARGE SCALE GENOMIC DNA]</scope>
    <source>
        <strain evidence="8">ATCC 35296 / DSM 3052 / OCM 3 / 743B</strain>
    </source>
</reference>
<feature type="domain" description="RNA polymerase sigma factor 70 region 4 type 2" evidence="6">
    <location>
        <begin position="110"/>
        <end position="162"/>
    </location>
</feature>
<gene>
    <name evidence="7" type="ordered locus">Clocel_3774</name>
</gene>
<dbReference type="GO" id="GO:0006352">
    <property type="term" value="P:DNA-templated transcription initiation"/>
    <property type="evidence" value="ECO:0007669"/>
    <property type="project" value="InterPro"/>
</dbReference>
<dbReference type="CDD" id="cd06171">
    <property type="entry name" value="Sigma70_r4"/>
    <property type="match status" value="1"/>
</dbReference>
<dbReference type="KEGG" id="ccb:Clocel_3774"/>
<dbReference type="eggNOG" id="COG1595">
    <property type="taxonomic scope" value="Bacteria"/>
</dbReference>
<dbReference type="AlphaFoldDB" id="D9SXE1"/>
<dbReference type="InterPro" id="IPR007627">
    <property type="entry name" value="RNA_pol_sigma70_r2"/>
</dbReference>
<evidence type="ECO:0000256" key="1">
    <source>
        <dbReference type="ARBA" id="ARBA00010641"/>
    </source>
</evidence>
<accession>D9SXE1</accession>
<dbReference type="SUPFAM" id="SSF88659">
    <property type="entry name" value="Sigma3 and sigma4 domains of RNA polymerase sigma factors"/>
    <property type="match status" value="1"/>
</dbReference>
<comment type="similarity">
    <text evidence="1">Belongs to the sigma-70 factor family. ECF subfamily.</text>
</comment>
<evidence type="ECO:0000256" key="3">
    <source>
        <dbReference type="ARBA" id="ARBA00023082"/>
    </source>
</evidence>
<dbReference type="InterPro" id="IPR036388">
    <property type="entry name" value="WH-like_DNA-bd_sf"/>
</dbReference>
<name>D9SXE1_CLOC7</name>
<feature type="domain" description="RNA polymerase sigma-70 region 2" evidence="5">
    <location>
        <begin position="22"/>
        <end position="87"/>
    </location>
</feature>
<dbReference type="STRING" id="573061.Clocel_3774"/>
<keyword evidence="3" id="KW-0731">Sigma factor</keyword>
<dbReference type="GO" id="GO:0003677">
    <property type="term" value="F:DNA binding"/>
    <property type="evidence" value="ECO:0007669"/>
    <property type="project" value="InterPro"/>
</dbReference>
<evidence type="ECO:0000259" key="6">
    <source>
        <dbReference type="Pfam" id="PF08281"/>
    </source>
</evidence>
<evidence type="ECO:0000256" key="4">
    <source>
        <dbReference type="ARBA" id="ARBA00023163"/>
    </source>
</evidence>
<dbReference type="PANTHER" id="PTHR43133:SF51">
    <property type="entry name" value="RNA POLYMERASE SIGMA FACTOR"/>
    <property type="match status" value="1"/>
</dbReference>
<evidence type="ECO:0000313" key="8">
    <source>
        <dbReference type="Proteomes" id="UP000002730"/>
    </source>
</evidence>
<keyword evidence="8" id="KW-1185">Reference proteome</keyword>
<evidence type="ECO:0000256" key="2">
    <source>
        <dbReference type="ARBA" id="ARBA00023015"/>
    </source>
</evidence>
<sequence length="181" mass="21290">MCDEDIIERLKNGDKNQLVSVIEKYKKMIISLCYSYTQDYGEAEDLSQEVFISFYKSINNFRGDSKISTYLYRITVNKCITYKKKRSVKMIFSGLFSHGKEEGISVIDRNEVRQAVRDLPEELKNPIILYYYLGLSYKEISDVLEISERAVEGRIYRGKNKLKDKLNREEEELWGHTKPTI</sequence>
<dbReference type="InterPro" id="IPR014284">
    <property type="entry name" value="RNA_pol_sigma-70_dom"/>
</dbReference>
<dbReference type="Proteomes" id="UP000002730">
    <property type="component" value="Chromosome"/>
</dbReference>
<dbReference type="InterPro" id="IPR013325">
    <property type="entry name" value="RNA_pol_sigma_r2"/>
</dbReference>
<evidence type="ECO:0000313" key="7">
    <source>
        <dbReference type="EMBL" id="ADL53444.1"/>
    </source>
</evidence>
<dbReference type="PANTHER" id="PTHR43133">
    <property type="entry name" value="RNA POLYMERASE ECF-TYPE SIGMA FACTO"/>
    <property type="match status" value="1"/>
</dbReference>
<dbReference type="InterPro" id="IPR013324">
    <property type="entry name" value="RNA_pol_sigma_r3/r4-like"/>
</dbReference>
<dbReference type="NCBIfam" id="TIGR02937">
    <property type="entry name" value="sigma70-ECF"/>
    <property type="match status" value="1"/>
</dbReference>
<dbReference type="GO" id="GO:0016987">
    <property type="term" value="F:sigma factor activity"/>
    <property type="evidence" value="ECO:0007669"/>
    <property type="project" value="UniProtKB-KW"/>
</dbReference>
<keyword evidence="2" id="KW-0805">Transcription regulation</keyword>
<dbReference type="Gene3D" id="1.10.10.10">
    <property type="entry name" value="Winged helix-like DNA-binding domain superfamily/Winged helix DNA-binding domain"/>
    <property type="match status" value="1"/>
</dbReference>
<dbReference type="SUPFAM" id="SSF88946">
    <property type="entry name" value="Sigma2 domain of RNA polymerase sigma factors"/>
    <property type="match status" value="1"/>
</dbReference>
<dbReference type="Gene3D" id="1.10.1740.10">
    <property type="match status" value="1"/>
</dbReference>
<keyword evidence="4" id="KW-0804">Transcription</keyword>
<dbReference type="Pfam" id="PF08281">
    <property type="entry name" value="Sigma70_r4_2"/>
    <property type="match status" value="1"/>
</dbReference>
<dbReference type="Pfam" id="PF04542">
    <property type="entry name" value="Sigma70_r2"/>
    <property type="match status" value="1"/>
</dbReference>
<protein>
    <submittedName>
        <fullName evidence="7">RNA polymerase, sigma-24 subunit, ECF subfamily</fullName>
    </submittedName>
</protein>
<evidence type="ECO:0000259" key="5">
    <source>
        <dbReference type="Pfam" id="PF04542"/>
    </source>
</evidence>
<proteinExistence type="inferred from homology"/>
<dbReference type="EMBL" id="CP002160">
    <property type="protein sequence ID" value="ADL53444.1"/>
    <property type="molecule type" value="Genomic_DNA"/>
</dbReference>
<organism evidence="7 8">
    <name type="scientific">Clostridium cellulovorans (strain ATCC 35296 / DSM 3052 / OCM 3 / 743B)</name>
    <dbReference type="NCBI Taxonomy" id="573061"/>
    <lineage>
        <taxon>Bacteria</taxon>
        <taxon>Bacillati</taxon>
        <taxon>Bacillota</taxon>
        <taxon>Clostridia</taxon>
        <taxon>Eubacteriales</taxon>
        <taxon>Clostridiaceae</taxon>
        <taxon>Clostridium</taxon>
    </lineage>
</organism>
<dbReference type="HOGENOM" id="CLU_047691_3_0_9"/>
<dbReference type="InterPro" id="IPR013249">
    <property type="entry name" value="RNA_pol_sigma70_r4_t2"/>
</dbReference>
<dbReference type="OrthoDB" id="9784984at2"/>